<evidence type="ECO:0000313" key="2">
    <source>
        <dbReference type="EMBL" id="GHI59392.1"/>
    </source>
</evidence>
<dbReference type="Proteomes" id="UP000649259">
    <property type="component" value="Unassembled WGS sequence"/>
</dbReference>
<keyword evidence="3" id="KW-1185">Reference proteome</keyword>
<protein>
    <recommendedName>
        <fullName evidence="4">Secreted protein</fullName>
    </recommendedName>
</protein>
<organism evidence="2 3">
    <name type="scientific">Streptomyces asoensis</name>
    <dbReference type="NCBI Taxonomy" id="249586"/>
    <lineage>
        <taxon>Bacteria</taxon>
        <taxon>Bacillati</taxon>
        <taxon>Actinomycetota</taxon>
        <taxon>Actinomycetes</taxon>
        <taxon>Kitasatosporales</taxon>
        <taxon>Streptomycetaceae</taxon>
        <taxon>Streptomyces</taxon>
    </lineage>
</organism>
<reference evidence="3" key="1">
    <citation type="submission" date="2023-07" db="EMBL/GenBank/DDBJ databases">
        <title>Whole genome shotgun sequence of Streptomyces cacaoi subsp. asoensis NBRC 13813.</title>
        <authorList>
            <person name="Komaki H."/>
            <person name="Tamura T."/>
        </authorList>
    </citation>
    <scope>NUCLEOTIDE SEQUENCE [LARGE SCALE GENOMIC DNA]</scope>
    <source>
        <strain evidence="3">NBRC 13813</strain>
    </source>
</reference>
<gene>
    <name evidence="2" type="ORF">Saso_10420</name>
</gene>
<evidence type="ECO:0000256" key="1">
    <source>
        <dbReference type="SAM" id="MobiDB-lite"/>
    </source>
</evidence>
<sequence length="252" mass="26370">MAEFRTDPELRHGAFPLPRTARHQARPRPISRTPPFPHRVTCGTMLANPPASPAQPPQETLPVQQSALPELAHTHARPIHWVATATALAGVVALSSFLQPRAATAAQTTGRTARPATTAAPATTGVDFPLTCGPVQALVVKKASGDLDGDGIPETVAVVHCDAAMGTPPDAVYVLTHGADATHARVVATLVDPKTRNTVTSLTVTDGAVLATLLGYSTPDVPSCCPDLKDSAKWEWKDDTFVRSTPAGAHSV</sequence>
<proteinExistence type="predicted"/>
<evidence type="ECO:0008006" key="4">
    <source>
        <dbReference type="Google" id="ProtNLM"/>
    </source>
</evidence>
<name>A0ABQ3RU89_9ACTN</name>
<accession>A0ABQ3RU89</accession>
<evidence type="ECO:0000313" key="3">
    <source>
        <dbReference type="Proteomes" id="UP000649259"/>
    </source>
</evidence>
<feature type="region of interest" description="Disordered" evidence="1">
    <location>
        <begin position="1"/>
        <end position="37"/>
    </location>
</feature>
<feature type="compositionally biased region" description="Basic and acidic residues" evidence="1">
    <location>
        <begin position="1"/>
        <end position="12"/>
    </location>
</feature>
<comment type="caution">
    <text evidence="2">The sequence shown here is derived from an EMBL/GenBank/DDBJ whole genome shotgun (WGS) entry which is preliminary data.</text>
</comment>
<dbReference type="EMBL" id="BNEB01000002">
    <property type="protein sequence ID" value="GHI59392.1"/>
    <property type="molecule type" value="Genomic_DNA"/>
</dbReference>